<evidence type="ECO:0000256" key="1">
    <source>
        <dbReference type="ARBA" id="ARBA00006068"/>
    </source>
</evidence>
<dbReference type="Proteomes" id="UP000578112">
    <property type="component" value="Unassembled WGS sequence"/>
</dbReference>
<dbReference type="InterPro" id="IPR050922">
    <property type="entry name" value="LytR/CpsA/Psr_CW_biosynth"/>
</dbReference>
<dbReference type="NCBIfam" id="TIGR00350">
    <property type="entry name" value="lytR_cpsA_psr"/>
    <property type="match status" value="1"/>
</dbReference>
<dbReference type="EMBL" id="JACHNH010000001">
    <property type="protein sequence ID" value="MBB4767151.1"/>
    <property type="molecule type" value="Genomic_DNA"/>
</dbReference>
<dbReference type="RefSeq" id="WP_184998214.1">
    <property type="nucleotide sequence ID" value="NZ_BOMK01000036.1"/>
</dbReference>
<feature type="domain" description="Cell envelope-related transcriptional attenuator" evidence="2">
    <location>
        <begin position="110"/>
        <end position="253"/>
    </location>
</feature>
<dbReference type="PANTHER" id="PTHR33392:SF6">
    <property type="entry name" value="POLYISOPRENYL-TEICHOIC ACID--PEPTIDOGLYCAN TEICHOIC ACID TRANSFERASE TAGU"/>
    <property type="match status" value="1"/>
</dbReference>
<evidence type="ECO:0000313" key="4">
    <source>
        <dbReference type="Proteomes" id="UP000578112"/>
    </source>
</evidence>
<dbReference type="InterPro" id="IPR004474">
    <property type="entry name" value="LytR_CpsA_psr"/>
</dbReference>
<keyword evidence="4" id="KW-1185">Reference proteome</keyword>
<proteinExistence type="inferred from homology"/>
<comment type="similarity">
    <text evidence="1">Belongs to the LytR/CpsA/Psr (LCP) family.</text>
</comment>
<dbReference type="PANTHER" id="PTHR33392">
    <property type="entry name" value="POLYISOPRENYL-TEICHOIC ACID--PEPTIDOGLYCAN TEICHOIC ACID TRANSFERASE TAGU"/>
    <property type="match status" value="1"/>
</dbReference>
<dbReference type="InterPro" id="IPR006311">
    <property type="entry name" value="TAT_signal"/>
</dbReference>
<dbReference type="PROSITE" id="PS51318">
    <property type="entry name" value="TAT"/>
    <property type="match status" value="1"/>
</dbReference>
<gene>
    <name evidence="3" type="ORF">BJ971_007707</name>
</gene>
<dbReference type="Gene3D" id="3.40.630.190">
    <property type="entry name" value="LCP protein"/>
    <property type="match status" value="1"/>
</dbReference>
<dbReference type="AlphaFoldDB" id="A0A7W7MU70"/>
<comment type="caution">
    <text evidence="3">The sequence shown here is derived from an EMBL/GenBank/DDBJ whole genome shotgun (WGS) entry which is preliminary data.</text>
</comment>
<reference evidence="3 4" key="1">
    <citation type="submission" date="2020-08" db="EMBL/GenBank/DDBJ databases">
        <title>Sequencing the genomes of 1000 actinobacteria strains.</title>
        <authorList>
            <person name="Klenk H.-P."/>
        </authorList>
    </citation>
    <scope>NUCLEOTIDE SEQUENCE [LARGE SCALE GENOMIC DNA]</scope>
    <source>
        <strain evidence="3 4">DSM 43149</strain>
    </source>
</reference>
<name>A0A7W7MU70_9ACTN</name>
<sequence>MSSPIEDELRAVFRRHEVEVPAAGPVRARIDVAWVRARRRRLVRRAAGAAAAVLMAGAAVPVAVESWQHEAPLTDLTTGVLTTPAEPGPVNVLLIGGDNRQRNPNPGDRRADTVMIIHVPADRSRAYLVSLPRDGEVELPGGVRGKLNETLRIGGPELTEKIVTGLTGVEFDATVTIDFRALRAVTKAVGGVEVCLPQSFTSVHNGRRYPRGCQRLGADDVTPVLQARYGLENGSYDRDRNGQRFLRALFAKLTTDGTFRSPIRMNELLMAGRDGIEIDGEPATLLRAIPRGSTEVVGVSEPGFQSIGNGRERIYPRVGPELYAAIQDDDLAAWTGANPTYLLR</sequence>
<organism evidence="3 4">
    <name type="scientific">Actinoplanes digitatis</name>
    <dbReference type="NCBI Taxonomy" id="1868"/>
    <lineage>
        <taxon>Bacteria</taxon>
        <taxon>Bacillati</taxon>
        <taxon>Actinomycetota</taxon>
        <taxon>Actinomycetes</taxon>
        <taxon>Micromonosporales</taxon>
        <taxon>Micromonosporaceae</taxon>
        <taxon>Actinoplanes</taxon>
    </lineage>
</organism>
<evidence type="ECO:0000259" key="2">
    <source>
        <dbReference type="Pfam" id="PF03816"/>
    </source>
</evidence>
<accession>A0A7W7MU70</accession>
<evidence type="ECO:0000313" key="3">
    <source>
        <dbReference type="EMBL" id="MBB4767151.1"/>
    </source>
</evidence>
<dbReference type="Pfam" id="PF03816">
    <property type="entry name" value="LytR_cpsA_psr"/>
    <property type="match status" value="1"/>
</dbReference>
<protein>
    <submittedName>
        <fullName evidence="3">LCP family protein required for cell wall assembly</fullName>
    </submittedName>
</protein>